<gene>
    <name evidence="7" type="ORF">M2319_000669</name>
</gene>
<dbReference type="PANTHER" id="PTHR23508:SF10">
    <property type="entry name" value="CARBOXYLIC ACID TRANSPORTER PROTEIN HOMOLOG"/>
    <property type="match status" value="1"/>
</dbReference>
<reference evidence="8" key="1">
    <citation type="submission" date="2023-07" db="EMBL/GenBank/DDBJ databases">
        <title>Genome sequencing of Purple Non-Sulfur Bacteria from various extreme environments.</title>
        <authorList>
            <person name="Mayer M."/>
        </authorList>
    </citation>
    <scope>NUCLEOTIDE SEQUENCE [LARGE SCALE GENOMIC DNA]</scope>
    <source>
        <strain evidence="8">DSM 17935</strain>
    </source>
</reference>
<evidence type="ECO:0000259" key="6">
    <source>
        <dbReference type="PROSITE" id="PS50850"/>
    </source>
</evidence>
<comment type="caution">
    <text evidence="7">The sequence shown here is derived from an EMBL/GenBank/DDBJ whole genome shotgun (WGS) entry which is preliminary data.</text>
</comment>
<dbReference type="InterPro" id="IPR005828">
    <property type="entry name" value="MFS_sugar_transport-like"/>
</dbReference>
<feature type="transmembrane region" description="Helical" evidence="5">
    <location>
        <begin position="39"/>
        <end position="62"/>
    </location>
</feature>
<evidence type="ECO:0000313" key="8">
    <source>
        <dbReference type="Proteomes" id="UP001209755"/>
    </source>
</evidence>
<dbReference type="InterPro" id="IPR005829">
    <property type="entry name" value="Sugar_transporter_CS"/>
</dbReference>
<feature type="domain" description="Major facilitator superfamily (MFS) profile" evidence="6">
    <location>
        <begin position="8"/>
        <end position="403"/>
    </location>
</feature>
<sequence length="408" mass="43754">MTRDSWLILIVVCIAWIFDAADGTIFSLTMPLIRDEFQLSQSAIGLIGTMFLAGATLGSFTLPIIGEKYGRRWGMITCVGMYSVFTGAIGLAGSAFTVGVARFLTGIGTGGEWPIGATYLAEVVPPKKRGFWMGIMQSGYPLGYFLASVIFATVAALGLGWRACYFALVLPALVIIPVVSRFKESQAWVDRKNAADIDASKVWRTREGLSALFATPEDRKATIVASVLHVTLGVYGWGATIWLPSALVSDFGATSGQIGSVFIIIYAVATCGYLLSGWLQDRIGRRWCIILCLMLGMTAVVGLNVLRWMDTPSMMAVFALAVLLGFAQSTNTPLITYTSEIFSSKNRSMGLGFSVATGKVAAIMCPTVMGVIADYSSVSTALFYSTLFGWLAIPVALWGKETAGKTLA</sequence>
<organism evidence="7 8">
    <name type="scientific">Rhodobium gokarnense</name>
    <dbReference type="NCBI Taxonomy" id="364296"/>
    <lineage>
        <taxon>Bacteria</taxon>
        <taxon>Pseudomonadati</taxon>
        <taxon>Pseudomonadota</taxon>
        <taxon>Alphaproteobacteria</taxon>
        <taxon>Hyphomicrobiales</taxon>
        <taxon>Rhodobiaceae</taxon>
        <taxon>Rhodobium</taxon>
    </lineage>
</organism>
<protein>
    <submittedName>
        <fullName evidence="7">MFS family permease</fullName>
    </submittedName>
</protein>
<dbReference type="SUPFAM" id="SSF103473">
    <property type="entry name" value="MFS general substrate transporter"/>
    <property type="match status" value="1"/>
</dbReference>
<dbReference type="RefSeq" id="WP_264600022.1">
    <property type="nucleotide sequence ID" value="NZ_JAOQNS010000002.1"/>
</dbReference>
<dbReference type="Proteomes" id="UP001209755">
    <property type="component" value="Unassembled WGS sequence"/>
</dbReference>
<feature type="transmembrane region" description="Helical" evidence="5">
    <location>
        <begin position="287"/>
        <end position="309"/>
    </location>
</feature>
<keyword evidence="2 5" id="KW-0812">Transmembrane</keyword>
<dbReference type="InterPro" id="IPR020846">
    <property type="entry name" value="MFS_dom"/>
</dbReference>
<feature type="transmembrane region" description="Helical" evidence="5">
    <location>
        <begin position="142"/>
        <end position="159"/>
    </location>
</feature>
<feature type="transmembrane region" description="Helical" evidence="5">
    <location>
        <begin position="349"/>
        <end position="369"/>
    </location>
</feature>
<proteinExistence type="predicted"/>
<keyword evidence="4 5" id="KW-0472">Membrane</keyword>
<dbReference type="PROSITE" id="PS00217">
    <property type="entry name" value="SUGAR_TRANSPORT_2"/>
    <property type="match status" value="1"/>
</dbReference>
<evidence type="ECO:0000256" key="2">
    <source>
        <dbReference type="ARBA" id="ARBA00022692"/>
    </source>
</evidence>
<evidence type="ECO:0000256" key="1">
    <source>
        <dbReference type="ARBA" id="ARBA00004141"/>
    </source>
</evidence>
<feature type="transmembrane region" description="Helical" evidence="5">
    <location>
        <begin position="223"/>
        <end position="243"/>
    </location>
</feature>
<feature type="transmembrane region" description="Helical" evidence="5">
    <location>
        <begin position="315"/>
        <end position="337"/>
    </location>
</feature>
<dbReference type="Pfam" id="PF00083">
    <property type="entry name" value="Sugar_tr"/>
    <property type="match status" value="1"/>
</dbReference>
<comment type="subcellular location">
    <subcellularLocation>
        <location evidence="1">Membrane</location>
        <topology evidence="1">Multi-pass membrane protein</topology>
    </subcellularLocation>
</comment>
<keyword evidence="8" id="KW-1185">Reference proteome</keyword>
<name>A0ABT3H7I6_9HYPH</name>
<dbReference type="PROSITE" id="PS50850">
    <property type="entry name" value="MFS"/>
    <property type="match status" value="1"/>
</dbReference>
<keyword evidence="3 5" id="KW-1133">Transmembrane helix</keyword>
<evidence type="ECO:0000256" key="3">
    <source>
        <dbReference type="ARBA" id="ARBA00022989"/>
    </source>
</evidence>
<evidence type="ECO:0000256" key="5">
    <source>
        <dbReference type="SAM" id="Phobius"/>
    </source>
</evidence>
<dbReference type="Gene3D" id="1.20.1250.20">
    <property type="entry name" value="MFS general substrate transporter like domains"/>
    <property type="match status" value="1"/>
</dbReference>
<feature type="transmembrane region" description="Helical" evidence="5">
    <location>
        <begin position="255"/>
        <end position="275"/>
    </location>
</feature>
<feature type="transmembrane region" description="Helical" evidence="5">
    <location>
        <begin position="381"/>
        <end position="399"/>
    </location>
</feature>
<evidence type="ECO:0000313" key="7">
    <source>
        <dbReference type="EMBL" id="MCW2306350.1"/>
    </source>
</evidence>
<evidence type="ECO:0000256" key="4">
    <source>
        <dbReference type="ARBA" id="ARBA00023136"/>
    </source>
</evidence>
<accession>A0ABT3H7I6</accession>
<feature type="transmembrane region" description="Helical" evidence="5">
    <location>
        <begin position="74"/>
        <end position="97"/>
    </location>
</feature>
<dbReference type="PANTHER" id="PTHR23508">
    <property type="entry name" value="CARBOXYLIC ACID TRANSPORTER PROTEIN HOMOLOG"/>
    <property type="match status" value="1"/>
</dbReference>
<dbReference type="EMBL" id="JAOQNS010000002">
    <property type="protein sequence ID" value="MCW2306350.1"/>
    <property type="molecule type" value="Genomic_DNA"/>
</dbReference>
<dbReference type="InterPro" id="IPR036259">
    <property type="entry name" value="MFS_trans_sf"/>
</dbReference>